<feature type="transmembrane region" description="Helical" evidence="6">
    <location>
        <begin position="150"/>
        <end position="172"/>
    </location>
</feature>
<dbReference type="SMART" id="SM00724">
    <property type="entry name" value="TLC"/>
    <property type="match status" value="1"/>
</dbReference>
<evidence type="ECO:0000259" key="7">
    <source>
        <dbReference type="PROSITE" id="PS50922"/>
    </source>
</evidence>
<evidence type="ECO:0000256" key="5">
    <source>
        <dbReference type="PROSITE-ProRule" id="PRU00205"/>
    </source>
</evidence>
<keyword evidence="3 6" id="KW-1133">Transmembrane helix</keyword>
<keyword evidence="4 5" id="KW-0472">Membrane</keyword>
<keyword evidence="9" id="KW-1185">Reference proteome</keyword>
<proteinExistence type="predicted"/>
<organism evidence="8 9">
    <name type="scientific">Engystomops pustulosus</name>
    <name type="common">Tungara frog</name>
    <name type="synonym">Physalaemus pustulosus</name>
    <dbReference type="NCBI Taxonomy" id="76066"/>
    <lineage>
        <taxon>Eukaryota</taxon>
        <taxon>Metazoa</taxon>
        <taxon>Chordata</taxon>
        <taxon>Craniata</taxon>
        <taxon>Vertebrata</taxon>
        <taxon>Euteleostomi</taxon>
        <taxon>Amphibia</taxon>
        <taxon>Batrachia</taxon>
        <taxon>Anura</taxon>
        <taxon>Neobatrachia</taxon>
        <taxon>Hyloidea</taxon>
        <taxon>Leptodactylidae</taxon>
        <taxon>Leiuperinae</taxon>
        <taxon>Engystomops</taxon>
    </lineage>
</organism>
<feature type="transmembrane region" description="Helical" evidence="6">
    <location>
        <begin position="123"/>
        <end position="144"/>
    </location>
</feature>
<sequence>MWHVVAAGFLFFPGLYQLCIRCARRALPGWLEADYSLLSSRIVSSIHGVIAAVSGITVITSCKDVKYDRHWLATAYLWLIIPYMVYDTYAMYLRHWYKCKDSKVLNGKDHFSSAMNSLLRKEFLMLVHHISILTILVPIGLFIRGDIGDFYIGCLLVAELSTPFVSLGKILIQMNLQNSLLHKVNGAFVLLTFFACRILLFPFMYHAYGKQFGIPLYKVPFNIPLHCNITIATIMAPQIYWFTLICRKAIRLYSNSASIKDR</sequence>
<evidence type="ECO:0000256" key="3">
    <source>
        <dbReference type="ARBA" id="ARBA00022989"/>
    </source>
</evidence>
<name>A0AAV7CU32_ENGPU</name>
<dbReference type="EMBL" id="WNYA01000002">
    <property type="protein sequence ID" value="KAG8587582.1"/>
    <property type="molecule type" value="Genomic_DNA"/>
</dbReference>
<protein>
    <recommendedName>
        <fullName evidence="7">TLC domain-containing protein</fullName>
    </recommendedName>
</protein>
<evidence type="ECO:0000256" key="2">
    <source>
        <dbReference type="ARBA" id="ARBA00022692"/>
    </source>
</evidence>
<dbReference type="GO" id="GO:0005783">
    <property type="term" value="C:endoplasmic reticulum"/>
    <property type="evidence" value="ECO:0007669"/>
    <property type="project" value="TreeGrafter"/>
</dbReference>
<evidence type="ECO:0000256" key="1">
    <source>
        <dbReference type="ARBA" id="ARBA00004141"/>
    </source>
</evidence>
<gene>
    <name evidence="8" type="ORF">GDO81_005710</name>
</gene>
<dbReference type="Pfam" id="PF03798">
    <property type="entry name" value="TRAM_LAG1_CLN8"/>
    <property type="match status" value="1"/>
</dbReference>
<dbReference type="GO" id="GO:0055088">
    <property type="term" value="P:lipid homeostasis"/>
    <property type="evidence" value="ECO:0007669"/>
    <property type="project" value="TreeGrafter"/>
</dbReference>
<comment type="subcellular location">
    <subcellularLocation>
        <location evidence="1">Membrane</location>
        <topology evidence="1">Multi-pass membrane protein</topology>
    </subcellularLocation>
</comment>
<dbReference type="GO" id="GO:0016020">
    <property type="term" value="C:membrane"/>
    <property type="evidence" value="ECO:0007669"/>
    <property type="project" value="UniProtKB-SubCell"/>
</dbReference>
<dbReference type="InterPro" id="IPR006634">
    <property type="entry name" value="TLC-dom"/>
</dbReference>
<dbReference type="Proteomes" id="UP000824782">
    <property type="component" value="Unassembled WGS sequence"/>
</dbReference>
<feature type="transmembrane region" description="Helical" evidence="6">
    <location>
        <begin position="223"/>
        <end position="242"/>
    </location>
</feature>
<feature type="domain" description="TLC" evidence="7">
    <location>
        <begin position="33"/>
        <end position="254"/>
    </location>
</feature>
<comment type="caution">
    <text evidence="8">The sequence shown here is derived from an EMBL/GenBank/DDBJ whole genome shotgun (WGS) entry which is preliminary data.</text>
</comment>
<evidence type="ECO:0000256" key="6">
    <source>
        <dbReference type="SAM" id="Phobius"/>
    </source>
</evidence>
<dbReference type="PROSITE" id="PS50922">
    <property type="entry name" value="TLC"/>
    <property type="match status" value="1"/>
</dbReference>
<keyword evidence="2 5" id="KW-0812">Transmembrane</keyword>
<evidence type="ECO:0000313" key="8">
    <source>
        <dbReference type="EMBL" id="KAG8587582.1"/>
    </source>
</evidence>
<feature type="transmembrane region" description="Helical" evidence="6">
    <location>
        <begin position="184"/>
        <end position="203"/>
    </location>
</feature>
<dbReference type="AlphaFoldDB" id="A0AAV7CU32"/>
<dbReference type="PANTHER" id="PTHR13439:SF20">
    <property type="entry name" value="TLC DOMAIN-CONTAINING PROTEIN 3A"/>
    <property type="match status" value="1"/>
</dbReference>
<reference evidence="8" key="1">
    <citation type="thesis" date="2020" institute="ProQuest LLC" country="789 East Eisenhower Parkway, Ann Arbor, MI, USA">
        <title>Comparative Genomics and Chromosome Evolution.</title>
        <authorList>
            <person name="Mudd A.B."/>
        </authorList>
    </citation>
    <scope>NUCLEOTIDE SEQUENCE</scope>
    <source>
        <strain evidence="8">237g6f4</strain>
        <tissue evidence="8">Blood</tissue>
    </source>
</reference>
<evidence type="ECO:0000313" key="9">
    <source>
        <dbReference type="Proteomes" id="UP000824782"/>
    </source>
</evidence>
<feature type="transmembrane region" description="Helical" evidence="6">
    <location>
        <begin position="75"/>
        <end position="93"/>
    </location>
</feature>
<evidence type="ECO:0000256" key="4">
    <source>
        <dbReference type="ARBA" id="ARBA00023136"/>
    </source>
</evidence>
<dbReference type="PANTHER" id="PTHR13439">
    <property type="entry name" value="CT120 PROTEIN"/>
    <property type="match status" value="1"/>
</dbReference>
<dbReference type="InterPro" id="IPR050846">
    <property type="entry name" value="TLCD"/>
</dbReference>
<accession>A0AAV7CU32</accession>